<evidence type="ECO:0000313" key="2">
    <source>
        <dbReference type="EMBL" id="ROV87452.1"/>
    </source>
</evidence>
<reference evidence="2 3" key="1">
    <citation type="submission" date="2015-09" db="EMBL/GenBank/DDBJ databases">
        <title>Host preference determinants of Valsa canker pathogens revealed by comparative genomics.</title>
        <authorList>
            <person name="Yin Z."/>
            <person name="Huang L."/>
        </authorList>
    </citation>
    <scope>NUCLEOTIDE SEQUENCE [LARGE SCALE GENOMIC DNA]</scope>
    <source>
        <strain evidence="2 3">03-1</strain>
    </source>
</reference>
<proteinExistence type="predicted"/>
<sequence>MNGSDLIGLSLLQRKNSGRRLLGPADEEDPSILPVAQAAPHAKPVHETARRHRPRRDRPFPPVALRQHPPVRLLPAPLLPRPPAKTTPLHEPDKTDLAYAIETRLRRIVAGGAGAEGWSRRGNRRNLGDLAQLYYANRGGQIKTVLLVNIEYASNKDRKAVYPFSHAVKQHQRQMTPSSQPFTNTTAAATTAPLPKRMSMQTLLTVVLQSASTKDPI</sequence>
<dbReference type="Proteomes" id="UP000283895">
    <property type="component" value="Unassembled WGS sequence"/>
</dbReference>
<gene>
    <name evidence="2" type="ORF">VMCG_10782</name>
</gene>
<comment type="caution">
    <text evidence="2">The sequence shown here is derived from an EMBL/GenBank/DDBJ whole genome shotgun (WGS) entry which is preliminary data.</text>
</comment>
<protein>
    <submittedName>
        <fullName evidence="2">Uncharacterized protein</fullName>
    </submittedName>
</protein>
<evidence type="ECO:0000256" key="1">
    <source>
        <dbReference type="SAM" id="MobiDB-lite"/>
    </source>
</evidence>
<dbReference type="AlphaFoldDB" id="A0A423V9C8"/>
<feature type="region of interest" description="Disordered" evidence="1">
    <location>
        <begin position="38"/>
        <end position="66"/>
    </location>
</feature>
<evidence type="ECO:0000313" key="3">
    <source>
        <dbReference type="Proteomes" id="UP000283895"/>
    </source>
</evidence>
<dbReference type="EMBL" id="LKEA01000095">
    <property type="protein sequence ID" value="ROV87452.1"/>
    <property type="molecule type" value="Genomic_DNA"/>
</dbReference>
<name>A0A423V9C8_9PEZI</name>
<accession>A0A423V9C8</accession>
<organism evidence="2 3">
    <name type="scientific">Cytospora schulzeri</name>
    <dbReference type="NCBI Taxonomy" id="448051"/>
    <lineage>
        <taxon>Eukaryota</taxon>
        <taxon>Fungi</taxon>
        <taxon>Dikarya</taxon>
        <taxon>Ascomycota</taxon>
        <taxon>Pezizomycotina</taxon>
        <taxon>Sordariomycetes</taxon>
        <taxon>Sordariomycetidae</taxon>
        <taxon>Diaporthales</taxon>
        <taxon>Cytosporaceae</taxon>
        <taxon>Cytospora</taxon>
    </lineage>
</organism>
<keyword evidence="3" id="KW-1185">Reference proteome</keyword>